<dbReference type="Gene3D" id="3.40.50.300">
    <property type="entry name" value="P-loop containing nucleotide triphosphate hydrolases"/>
    <property type="match status" value="2"/>
</dbReference>
<feature type="coiled-coil region" evidence="4">
    <location>
        <begin position="545"/>
        <end position="586"/>
    </location>
</feature>
<dbReference type="InterPro" id="IPR027417">
    <property type="entry name" value="P-loop_NTPase"/>
</dbReference>
<dbReference type="GO" id="GO:0006302">
    <property type="term" value="P:double-strand break repair"/>
    <property type="evidence" value="ECO:0007669"/>
    <property type="project" value="InterPro"/>
</dbReference>
<evidence type="ECO:0000256" key="3">
    <source>
        <dbReference type="ARBA" id="ARBA00013368"/>
    </source>
</evidence>
<gene>
    <name evidence="6" type="ORF">FC50_GL000550</name>
</gene>
<dbReference type="SUPFAM" id="SSF52540">
    <property type="entry name" value="P-loop containing nucleoside triphosphate hydrolases"/>
    <property type="match status" value="1"/>
</dbReference>
<organism evidence="6 7">
    <name type="scientific">Lacticaseibacillus pantheris DSM 15945 = JCM 12539 = NBRC 106106</name>
    <dbReference type="NCBI Taxonomy" id="1423783"/>
    <lineage>
        <taxon>Bacteria</taxon>
        <taxon>Bacillati</taxon>
        <taxon>Bacillota</taxon>
        <taxon>Bacilli</taxon>
        <taxon>Lactobacillales</taxon>
        <taxon>Lactobacillaceae</taxon>
        <taxon>Lacticaseibacillus</taxon>
    </lineage>
</organism>
<evidence type="ECO:0000256" key="4">
    <source>
        <dbReference type="SAM" id="Coils"/>
    </source>
</evidence>
<keyword evidence="7" id="KW-1185">Reference proteome</keyword>
<dbReference type="PATRIC" id="fig|1423783.4.peg.570"/>
<dbReference type="RefSeq" id="WP_056956197.1">
    <property type="nucleotide sequence ID" value="NZ_AZFJ01000009.1"/>
</dbReference>
<evidence type="ECO:0000313" key="7">
    <source>
        <dbReference type="Proteomes" id="UP000051922"/>
    </source>
</evidence>
<evidence type="ECO:0000256" key="2">
    <source>
        <dbReference type="ARBA" id="ARBA00011322"/>
    </source>
</evidence>
<accession>A0A0R1UA69</accession>
<dbReference type="OrthoDB" id="9795626at2"/>
<dbReference type="EMBL" id="AZFJ01000009">
    <property type="protein sequence ID" value="KRL88035.1"/>
    <property type="molecule type" value="Genomic_DNA"/>
</dbReference>
<evidence type="ECO:0000313" key="6">
    <source>
        <dbReference type="EMBL" id="KRL88035.1"/>
    </source>
</evidence>
<dbReference type="PANTHER" id="PTHR32114">
    <property type="entry name" value="ABC TRANSPORTER ABCH.3"/>
    <property type="match status" value="1"/>
</dbReference>
<dbReference type="GO" id="GO:0016887">
    <property type="term" value="F:ATP hydrolysis activity"/>
    <property type="evidence" value="ECO:0007669"/>
    <property type="project" value="InterPro"/>
</dbReference>
<keyword evidence="4" id="KW-0175">Coiled coil</keyword>
<dbReference type="PANTHER" id="PTHR32114:SF2">
    <property type="entry name" value="ABC TRANSPORTER ABCH.3"/>
    <property type="match status" value="1"/>
</dbReference>
<name>A0A0R1UA69_9LACO</name>
<comment type="similarity">
    <text evidence="1">Belongs to the SMC family. SbcC subfamily.</text>
</comment>
<proteinExistence type="inferred from homology"/>
<comment type="subunit">
    <text evidence="2">Heterodimer of SbcC and SbcD.</text>
</comment>
<sequence length="1048" mass="112377">MQFELLEMQNFGPYADARVDFTDFADTPLFLISGDTGAGKTTIFDALVFALYGTEKKNQTGNGRLATAMRSEFAAASADTVVHLRFRNDDIEYDVTRSMYVSRSGELKVRNPELLIHQPDHPDEVLGKARDVLDAIVDIMHLNRQQFRQIILLPQGEFRKFLDADSNEREALLRSLFGTQMYQDWGERLRQQQRQLQAKVGTTDHQLQEAMRAFEWTDAEDEAASAAADEQSPLPDRLTAAATTIAADDQVVAQLATVASSAASAATSAATALEQARTLAAAFKRRREAAATQETLAAQSSAAATRQARITALAWAQEHAGTYNDRQSALVAASAADTQLTQITAAVSGATTAQSSAAAAANSLAAQSESVADQRERVAVLSSAAQRLRTVATYSDAASSAAAAADAQSNAANVATAALRATDDALATVNQQLVQLAVDELRERATQQQLALGGMQRANEVYTAALADQAALESAAADNDLAVQAARTETATLGRRVDETRLAYYQDQAAMLAAKLGVGEPCPVCGSTEHPQLATATATVDVAELDAMQEQLRGLEAHQAAVEADGRQLATRLQQSEEHRNQAEQQLVTAVNGAQVFDLPKVADGTAAQSAVQSAVQMTQRTSEQLTAEQRQERQLSARVTVLTTQREQQAAAVTQATRVAADAETARQVAQANWQQAVAELPDGVGDIDAVTREQRQLTAAVAEYDRAVTAATSAANAAAATLNQRQGELTSQRSVASSATATLGQTTEQLSALVREHYGQDASSEMMAADLAAVAQLPRLRAEEQQYREQVARVAGMLADAETAIGDRTEPDVATIEATTATETQRAEAARTEHHDAQSRLERNQRRLADIRQRLEAQGAERKRLNELSTLVAAFTGNNPAKMGLERYVLRAYFTRVLEQGTLRLQELTRGRYAFRLSDDQGGTGNHTGLEIDVYDDQVGGTRSVQTLSGGESFIAALSLALALGEVIQEESGGIAIDALFVDEGFGSLDHDSLTMALEALESIEGHRTVGIISHVEQLQDSVADQLRVTADGTGHSSIKVVHKNR</sequence>
<comment type="caution">
    <text evidence="6">The sequence shown here is derived from an EMBL/GenBank/DDBJ whole genome shotgun (WGS) entry which is preliminary data.</text>
</comment>
<dbReference type="STRING" id="1423783.FC50_GL000550"/>
<protein>
    <recommendedName>
        <fullName evidence="3">Nuclease SbcCD subunit C</fullName>
    </recommendedName>
</protein>
<reference evidence="6 7" key="1">
    <citation type="journal article" date="2015" name="Genome Announc.">
        <title>Expanding the biotechnology potential of lactobacilli through comparative genomics of 213 strains and associated genera.</title>
        <authorList>
            <person name="Sun Z."/>
            <person name="Harris H.M."/>
            <person name="McCann A."/>
            <person name="Guo C."/>
            <person name="Argimon S."/>
            <person name="Zhang W."/>
            <person name="Yang X."/>
            <person name="Jeffery I.B."/>
            <person name="Cooney J.C."/>
            <person name="Kagawa T.F."/>
            <person name="Liu W."/>
            <person name="Song Y."/>
            <person name="Salvetti E."/>
            <person name="Wrobel A."/>
            <person name="Rasinkangas P."/>
            <person name="Parkhill J."/>
            <person name="Rea M.C."/>
            <person name="O'Sullivan O."/>
            <person name="Ritari J."/>
            <person name="Douillard F.P."/>
            <person name="Paul Ross R."/>
            <person name="Yang R."/>
            <person name="Briner A.E."/>
            <person name="Felis G.E."/>
            <person name="de Vos W.M."/>
            <person name="Barrangou R."/>
            <person name="Klaenhammer T.R."/>
            <person name="Caufield P.W."/>
            <person name="Cui Y."/>
            <person name="Zhang H."/>
            <person name="O'Toole P.W."/>
        </authorList>
    </citation>
    <scope>NUCLEOTIDE SEQUENCE [LARGE SCALE GENOMIC DNA]</scope>
    <source>
        <strain evidence="6 7">DSM 15945</strain>
    </source>
</reference>
<evidence type="ECO:0000259" key="5">
    <source>
        <dbReference type="Pfam" id="PF13476"/>
    </source>
</evidence>
<dbReference type="InterPro" id="IPR038729">
    <property type="entry name" value="Rad50/SbcC_AAA"/>
</dbReference>
<dbReference type="Pfam" id="PF13476">
    <property type="entry name" value="AAA_23"/>
    <property type="match status" value="1"/>
</dbReference>
<feature type="domain" description="Rad50/SbcC-type AAA" evidence="5">
    <location>
        <begin position="6"/>
        <end position="209"/>
    </location>
</feature>
<dbReference type="Proteomes" id="UP000051922">
    <property type="component" value="Unassembled WGS sequence"/>
</dbReference>
<dbReference type="AlphaFoldDB" id="A0A0R1UA69"/>
<dbReference type="Pfam" id="PF13558">
    <property type="entry name" value="SbcC_Walker_B"/>
    <property type="match status" value="1"/>
</dbReference>
<evidence type="ECO:0000256" key="1">
    <source>
        <dbReference type="ARBA" id="ARBA00006930"/>
    </source>
</evidence>
<feature type="coiled-coil region" evidence="4">
    <location>
        <begin position="829"/>
        <end position="870"/>
    </location>
</feature>